<feature type="compositionally biased region" description="Low complexity" evidence="1">
    <location>
        <begin position="37"/>
        <end position="47"/>
    </location>
</feature>
<reference evidence="3" key="1">
    <citation type="journal article" date="2023" name="Plant J.">
        <title>The genome of the king protea, Protea cynaroides.</title>
        <authorList>
            <person name="Chang J."/>
            <person name="Duong T.A."/>
            <person name="Schoeman C."/>
            <person name="Ma X."/>
            <person name="Roodt D."/>
            <person name="Barker N."/>
            <person name="Li Z."/>
            <person name="Van de Peer Y."/>
            <person name="Mizrachi E."/>
        </authorList>
    </citation>
    <scope>NUCLEOTIDE SEQUENCE</scope>
    <source>
        <tissue evidence="3">Young leaves</tissue>
    </source>
</reference>
<evidence type="ECO:0000313" key="4">
    <source>
        <dbReference type="Proteomes" id="UP001141806"/>
    </source>
</evidence>
<sequence length="226" mass="24926">MSPSQFQDEQQARKEMMNGPRTSPLKINKDSHLIQKSSSSSSSTSSSFNGVAGAATKHHQQQHNQQRHHPVIIYTHSPKIIHTQARDFMALVQKLTGLSRSDDRPEQPQLLKENNNNNNNNNTRPSVAATHEDTESSSVVTDENCGGGGSGGRGEIQVSSFSVSPPIYEPSNPFFSEIPLFTPNSAEFFCSPRTFYRYPDSVLTPSNMGSSISPSVLEVMKGFHEY</sequence>
<feature type="region of interest" description="Disordered" evidence="1">
    <location>
        <begin position="1"/>
        <end position="67"/>
    </location>
</feature>
<evidence type="ECO:0000256" key="1">
    <source>
        <dbReference type="SAM" id="MobiDB-lite"/>
    </source>
</evidence>
<dbReference type="Proteomes" id="UP001141806">
    <property type="component" value="Unassembled WGS sequence"/>
</dbReference>
<evidence type="ECO:0000313" key="3">
    <source>
        <dbReference type="EMBL" id="KAJ4972552.1"/>
    </source>
</evidence>
<name>A0A9Q0QUS1_9MAGN</name>
<feature type="compositionally biased region" description="Basic residues" evidence="1">
    <location>
        <begin position="56"/>
        <end position="67"/>
    </location>
</feature>
<protein>
    <recommendedName>
        <fullName evidence="2">VQ domain-containing protein</fullName>
    </recommendedName>
</protein>
<accession>A0A9Q0QUS1</accession>
<dbReference type="GO" id="GO:0005634">
    <property type="term" value="C:nucleus"/>
    <property type="evidence" value="ECO:0007669"/>
    <property type="project" value="TreeGrafter"/>
</dbReference>
<dbReference type="InterPro" id="IPR039607">
    <property type="entry name" value="VQ_8/17/18/20/21/25"/>
</dbReference>
<dbReference type="EMBL" id="JAMYWD010000004">
    <property type="protein sequence ID" value="KAJ4972552.1"/>
    <property type="molecule type" value="Genomic_DNA"/>
</dbReference>
<feature type="domain" description="VQ" evidence="2">
    <location>
        <begin position="75"/>
        <end position="99"/>
    </location>
</feature>
<feature type="compositionally biased region" description="Gly residues" evidence="1">
    <location>
        <begin position="145"/>
        <end position="154"/>
    </location>
</feature>
<organism evidence="3 4">
    <name type="scientific">Protea cynaroides</name>
    <dbReference type="NCBI Taxonomy" id="273540"/>
    <lineage>
        <taxon>Eukaryota</taxon>
        <taxon>Viridiplantae</taxon>
        <taxon>Streptophyta</taxon>
        <taxon>Embryophyta</taxon>
        <taxon>Tracheophyta</taxon>
        <taxon>Spermatophyta</taxon>
        <taxon>Magnoliopsida</taxon>
        <taxon>Proteales</taxon>
        <taxon>Proteaceae</taxon>
        <taxon>Protea</taxon>
    </lineage>
</organism>
<dbReference type="PANTHER" id="PTHR33143:SF76">
    <property type="entry name" value="VQ MOTIF-CONTAINING PROTEIN 8, CHLOROPLASTIC"/>
    <property type="match status" value="1"/>
</dbReference>
<proteinExistence type="predicted"/>
<dbReference type="OrthoDB" id="1917757at2759"/>
<dbReference type="InterPro" id="IPR008889">
    <property type="entry name" value="VQ"/>
</dbReference>
<dbReference type="Pfam" id="PF05678">
    <property type="entry name" value="VQ"/>
    <property type="match status" value="1"/>
</dbReference>
<keyword evidence="4" id="KW-1185">Reference proteome</keyword>
<feature type="region of interest" description="Disordered" evidence="1">
    <location>
        <begin position="99"/>
        <end position="158"/>
    </location>
</feature>
<comment type="caution">
    <text evidence="3">The sequence shown here is derived from an EMBL/GenBank/DDBJ whole genome shotgun (WGS) entry which is preliminary data.</text>
</comment>
<evidence type="ECO:0000259" key="2">
    <source>
        <dbReference type="Pfam" id="PF05678"/>
    </source>
</evidence>
<dbReference type="AlphaFoldDB" id="A0A9Q0QUS1"/>
<gene>
    <name evidence="3" type="ORF">NE237_005726</name>
</gene>
<dbReference type="PANTHER" id="PTHR33143">
    <property type="entry name" value="F16F4.1 PROTEIN-RELATED"/>
    <property type="match status" value="1"/>
</dbReference>